<sequence length="183" mass="20459">MKKISLLFAALSMLIFSCQEEAEPETIFGRYVVESILADQAIDISGDGITSEDLLAEFGSMRIWPNSIFVSVYSIQEFNVGYPQVVFTIPFQAEEDPNFGFGHGSFGRRADIAADGSISLGWSLAPDFDEPTRLHQTITVEELGVLTSGEPVLELVLSQTFFDQAQKKWVDTKITYSLRREEF</sequence>
<accession>A0ABN1N2F6</accession>
<dbReference type="EMBL" id="BAAAFI010000034">
    <property type="protein sequence ID" value="GAA0879809.1"/>
    <property type="molecule type" value="Genomic_DNA"/>
</dbReference>
<protein>
    <submittedName>
        <fullName evidence="2">Uncharacterized protein</fullName>
    </submittedName>
</protein>
<reference evidence="2 3" key="1">
    <citation type="journal article" date="2019" name="Int. J. Syst. Evol. Microbiol.">
        <title>The Global Catalogue of Microorganisms (GCM) 10K type strain sequencing project: providing services to taxonomists for standard genome sequencing and annotation.</title>
        <authorList>
            <consortium name="The Broad Institute Genomics Platform"/>
            <consortium name="The Broad Institute Genome Sequencing Center for Infectious Disease"/>
            <person name="Wu L."/>
            <person name="Ma J."/>
        </authorList>
    </citation>
    <scope>NUCLEOTIDE SEQUENCE [LARGE SCALE GENOMIC DNA]</scope>
    <source>
        <strain evidence="2 3">JCM 16112</strain>
    </source>
</reference>
<comment type="caution">
    <text evidence="2">The sequence shown here is derived from an EMBL/GenBank/DDBJ whole genome shotgun (WGS) entry which is preliminary data.</text>
</comment>
<evidence type="ECO:0000313" key="3">
    <source>
        <dbReference type="Proteomes" id="UP001500469"/>
    </source>
</evidence>
<dbReference type="RefSeq" id="WP_343852598.1">
    <property type="nucleotide sequence ID" value="NZ_BAAAFI010000034.1"/>
</dbReference>
<proteinExistence type="predicted"/>
<name>A0ABN1N2F6_9BACT</name>
<evidence type="ECO:0000256" key="1">
    <source>
        <dbReference type="SAM" id="SignalP"/>
    </source>
</evidence>
<keyword evidence="1" id="KW-0732">Signal</keyword>
<evidence type="ECO:0000313" key="2">
    <source>
        <dbReference type="EMBL" id="GAA0879809.1"/>
    </source>
</evidence>
<dbReference type="PROSITE" id="PS51257">
    <property type="entry name" value="PROKAR_LIPOPROTEIN"/>
    <property type="match status" value="1"/>
</dbReference>
<dbReference type="Proteomes" id="UP001500469">
    <property type="component" value="Unassembled WGS sequence"/>
</dbReference>
<keyword evidence="3" id="KW-1185">Reference proteome</keyword>
<organism evidence="2 3">
    <name type="scientific">Algoriphagus jejuensis</name>
    <dbReference type="NCBI Taxonomy" id="419934"/>
    <lineage>
        <taxon>Bacteria</taxon>
        <taxon>Pseudomonadati</taxon>
        <taxon>Bacteroidota</taxon>
        <taxon>Cytophagia</taxon>
        <taxon>Cytophagales</taxon>
        <taxon>Cyclobacteriaceae</taxon>
        <taxon>Algoriphagus</taxon>
    </lineage>
</organism>
<gene>
    <name evidence="2" type="ORF">GCM10009119_27780</name>
</gene>
<feature type="chain" id="PRO_5045154634" evidence="1">
    <location>
        <begin position="23"/>
        <end position="183"/>
    </location>
</feature>
<feature type="signal peptide" evidence="1">
    <location>
        <begin position="1"/>
        <end position="22"/>
    </location>
</feature>